<dbReference type="RefSeq" id="WP_123665467.1">
    <property type="nucleotide sequence ID" value="NZ_RJKE01000001.1"/>
</dbReference>
<dbReference type="Pfam" id="PF00126">
    <property type="entry name" value="HTH_1"/>
    <property type="match status" value="1"/>
</dbReference>
<accession>A0A3N1CXQ5</accession>
<organism evidence="7 8">
    <name type="scientific">Actinocorallia herbida</name>
    <dbReference type="NCBI Taxonomy" id="58109"/>
    <lineage>
        <taxon>Bacteria</taxon>
        <taxon>Bacillati</taxon>
        <taxon>Actinomycetota</taxon>
        <taxon>Actinomycetes</taxon>
        <taxon>Streptosporangiales</taxon>
        <taxon>Thermomonosporaceae</taxon>
        <taxon>Actinocorallia</taxon>
    </lineage>
</organism>
<name>A0A3N1CXQ5_9ACTN</name>
<dbReference type="Pfam" id="PF03466">
    <property type="entry name" value="LysR_substrate"/>
    <property type="match status" value="1"/>
</dbReference>
<dbReference type="PANTHER" id="PTHR30419:SF8">
    <property type="entry name" value="NITROGEN ASSIMILATION TRANSCRIPTIONAL ACTIVATOR-RELATED"/>
    <property type="match status" value="1"/>
</dbReference>
<dbReference type="Gene3D" id="3.40.190.290">
    <property type="match status" value="1"/>
</dbReference>
<evidence type="ECO:0000256" key="5">
    <source>
        <dbReference type="SAM" id="MobiDB-lite"/>
    </source>
</evidence>
<evidence type="ECO:0000256" key="2">
    <source>
        <dbReference type="ARBA" id="ARBA00023015"/>
    </source>
</evidence>
<keyword evidence="3 7" id="KW-0238">DNA-binding</keyword>
<dbReference type="GO" id="GO:0005829">
    <property type="term" value="C:cytosol"/>
    <property type="evidence" value="ECO:0007669"/>
    <property type="project" value="TreeGrafter"/>
</dbReference>
<gene>
    <name evidence="7" type="ORF">EDD29_3587</name>
</gene>
<dbReference type="InterPro" id="IPR036390">
    <property type="entry name" value="WH_DNA-bd_sf"/>
</dbReference>
<dbReference type="InterPro" id="IPR005119">
    <property type="entry name" value="LysR_subst-bd"/>
</dbReference>
<proteinExistence type="inferred from homology"/>
<evidence type="ECO:0000259" key="6">
    <source>
        <dbReference type="PROSITE" id="PS50931"/>
    </source>
</evidence>
<dbReference type="EMBL" id="RJKE01000001">
    <property type="protein sequence ID" value="ROO86026.1"/>
    <property type="molecule type" value="Genomic_DNA"/>
</dbReference>
<feature type="region of interest" description="Disordered" evidence="5">
    <location>
        <begin position="287"/>
        <end position="308"/>
    </location>
</feature>
<dbReference type="PROSITE" id="PS50931">
    <property type="entry name" value="HTH_LYSR"/>
    <property type="match status" value="1"/>
</dbReference>
<evidence type="ECO:0000313" key="8">
    <source>
        <dbReference type="Proteomes" id="UP000272400"/>
    </source>
</evidence>
<sequence>MDPERLLDGRLKLRHLTLVTTIAREGTLLRTAQVLHVTQPVVTRSLREVEAALGVELFTRGPRGVRPTPAGEILIAHAHRVLGNIRTAGVRISELQRVGLEPVRVGTNLAGAYALIPNALIELKREHPTVAVTVIEAGNEELTALLGRSDVDLLVGRLQPRTDPAAEPLRRLRLYDEPVRLVVRQGHPAVDAQERGLKNLLAYPWILPNAPSLLRAEIDDLFRAEDLPLPSDVIECSTILTVQAILRATDAIAPLPVLIGRNTPGLTVLDTDLDTVPRAIGITTLAGPVTGSPAKPGSPGSLHRAHGYDPEQPASVQLFIRKLITAARALEKEIADASRPGQRRQRREAE</sequence>
<dbReference type="PRINTS" id="PR00039">
    <property type="entry name" value="HTHLYSR"/>
</dbReference>
<evidence type="ECO:0000256" key="3">
    <source>
        <dbReference type="ARBA" id="ARBA00023125"/>
    </source>
</evidence>
<evidence type="ECO:0000313" key="7">
    <source>
        <dbReference type="EMBL" id="ROO86026.1"/>
    </source>
</evidence>
<protein>
    <submittedName>
        <fullName evidence="7">DNA-binding transcriptional LysR family regulator</fullName>
    </submittedName>
</protein>
<dbReference type="GO" id="GO:0003677">
    <property type="term" value="F:DNA binding"/>
    <property type="evidence" value="ECO:0007669"/>
    <property type="project" value="UniProtKB-KW"/>
</dbReference>
<dbReference type="SUPFAM" id="SSF46785">
    <property type="entry name" value="Winged helix' DNA-binding domain"/>
    <property type="match status" value="1"/>
</dbReference>
<dbReference type="PANTHER" id="PTHR30419">
    <property type="entry name" value="HTH-TYPE TRANSCRIPTIONAL REGULATOR YBHD"/>
    <property type="match status" value="1"/>
</dbReference>
<dbReference type="AlphaFoldDB" id="A0A3N1CXQ5"/>
<dbReference type="OrthoDB" id="8417889at2"/>
<dbReference type="Gene3D" id="1.10.10.10">
    <property type="entry name" value="Winged helix-like DNA-binding domain superfamily/Winged helix DNA-binding domain"/>
    <property type="match status" value="1"/>
</dbReference>
<keyword evidence="8" id="KW-1185">Reference proteome</keyword>
<dbReference type="InterPro" id="IPR000847">
    <property type="entry name" value="LysR_HTH_N"/>
</dbReference>
<evidence type="ECO:0000256" key="1">
    <source>
        <dbReference type="ARBA" id="ARBA00009437"/>
    </source>
</evidence>
<reference evidence="7 8" key="1">
    <citation type="submission" date="2018-11" db="EMBL/GenBank/DDBJ databases">
        <title>Sequencing the genomes of 1000 actinobacteria strains.</title>
        <authorList>
            <person name="Klenk H.-P."/>
        </authorList>
    </citation>
    <scope>NUCLEOTIDE SEQUENCE [LARGE SCALE GENOMIC DNA]</scope>
    <source>
        <strain evidence="7 8">DSM 44254</strain>
    </source>
</reference>
<keyword evidence="2" id="KW-0805">Transcription regulation</keyword>
<evidence type="ECO:0000256" key="4">
    <source>
        <dbReference type="ARBA" id="ARBA00023163"/>
    </source>
</evidence>
<dbReference type="InterPro" id="IPR050950">
    <property type="entry name" value="HTH-type_LysR_regulators"/>
</dbReference>
<keyword evidence="4" id="KW-0804">Transcription</keyword>
<comment type="similarity">
    <text evidence="1">Belongs to the LysR transcriptional regulatory family.</text>
</comment>
<dbReference type="SUPFAM" id="SSF53850">
    <property type="entry name" value="Periplasmic binding protein-like II"/>
    <property type="match status" value="1"/>
</dbReference>
<dbReference type="Proteomes" id="UP000272400">
    <property type="component" value="Unassembled WGS sequence"/>
</dbReference>
<dbReference type="InterPro" id="IPR036388">
    <property type="entry name" value="WH-like_DNA-bd_sf"/>
</dbReference>
<dbReference type="GO" id="GO:0003700">
    <property type="term" value="F:DNA-binding transcription factor activity"/>
    <property type="evidence" value="ECO:0007669"/>
    <property type="project" value="InterPro"/>
</dbReference>
<feature type="domain" description="HTH lysR-type" evidence="6">
    <location>
        <begin position="11"/>
        <end position="68"/>
    </location>
</feature>
<comment type="caution">
    <text evidence="7">The sequence shown here is derived from an EMBL/GenBank/DDBJ whole genome shotgun (WGS) entry which is preliminary data.</text>
</comment>